<reference evidence="2 3" key="1">
    <citation type="submission" date="2020-10" db="EMBL/GenBank/DDBJ databases">
        <title>Thermofilum lucidum 3507LT sp. nov. a novel member of Thermofilaceae family isolated from Chile hot spring, and proposal of description order Thermofilales.</title>
        <authorList>
            <person name="Zayulina K.S."/>
            <person name="Elcheninov A.G."/>
            <person name="Toshchakov S.V."/>
            <person name="Kublanov I.V."/>
        </authorList>
    </citation>
    <scope>NUCLEOTIDE SEQUENCE [LARGE SCALE GENOMIC DNA]</scope>
    <source>
        <strain evidence="2 3">3507LT</strain>
    </source>
</reference>
<dbReference type="RefSeq" id="WP_192818250.1">
    <property type="nucleotide sequence ID" value="NZ_CP062310.1"/>
</dbReference>
<name>A0A7L9FEP9_9CREN</name>
<dbReference type="SUPFAM" id="SSF54001">
    <property type="entry name" value="Cysteine proteinases"/>
    <property type="match status" value="1"/>
</dbReference>
<evidence type="ECO:0000259" key="1">
    <source>
        <dbReference type="Pfam" id="PF01841"/>
    </source>
</evidence>
<evidence type="ECO:0000313" key="3">
    <source>
        <dbReference type="Proteomes" id="UP000594121"/>
    </source>
</evidence>
<sequence length="354" mass="38735">MRLRNVFTVFAGVLLVLQSIQATKYVVVTSLVVEGRGTVDREVFSRIFLIAPDIPGWQNSSRITLYVNSKERGFTLSRDADGNLYAYPGDLQYSGRINITLVQEVEVLKSPFRRVADLPETVAASRALMDKTASSVFWRCNASGKKFSDVVSLASSIGSGSPSNRDFVLRAADWVRRNIKYSLNISGGVRCPAETLARAEGACGDIHALYTALLRVRGIDSYLAYAYVYVPEESFAIEYGKWRYVLVGAEPHIFTVVNSSGAIFPVDLTANTQSSLSELARGSAVNQLDSVIVVAWIKNRDPNDLLAVYAPTGAEKVELVLRVVRGSAVLNDNTLLFLAILLAGALILNKERST</sequence>
<dbReference type="InterPro" id="IPR038765">
    <property type="entry name" value="Papain-like_cys_pep_sf"/>
</dbReference>
<dbReference type="KEGG" id="thel:IG193_05780"/>
<keyword evidence="3" id="KW-1185">Reference proteome</keyword>
<dbReference type="Proteomes" id="UP000594121">
    <property type="component" value="Chromosome"/>
</dbReference>
<organism evidence="2 3">
    <name type="scientific">Infirmifilum lucidum</name>
    <dbReference type="NCBI Taxonomy" id="2776706"/>
    <lineage>
        <taxon>Archaea</taxon>
        <taxon>Thermoproteota</taxon>
        <taxon>Thermoprotei</taxon>
        <taxon>Thermofilales</taxon>
        <taxon>Thermofilaceae</taxon>
        <taxon>Infirmifilum</taxon>
    </lineage>
</organism>
<protein>
    <submittedName>
        <fullName evidence="2">Transglutaminase family protein</fullName>
    </submittedName>
</protein>
<feature type="domain" description="Transglutaminase-like" evidence="1">
    <location>
        <begin position="153"/>
        <end position="233"/>
    </location>
</feature>
<accession>A0A7L9FEP9</accession>
<dbReference type="Gene3D" id="3.10.620.30">
    <property type="match status" value="1"/>
</dbReference>
<dbReference type="GeneID" id="59149386"/>
<dbReference type="EMBL" id="CP062310">
    <property type="protein sequence ID" value="QOJ78278.1"/>
    <property type="molecule type" value="Genomic_DNA"/>
</dbReference>
<dbReference type="InParanoid" id="A0A7L9FEP9"/>
<dbReference type="AlphaFoldDB" id="A0A7L9FEP9"/>
<gene>
    <name evidence="2" type="ORF">IG193_05780</name>
</gene>
<dbReference type="Pfam" id="PF01841">
    <property type="entry name" value="Transglut_core"/>
    <property type="match status" value="1"/>
</dbReference>
<evidence type="ECO:0000313" key="2">
    <source>
        <dbReference type="EMBL" id="QOJ78278.1"/>
    </source>
</evidence>
<dbReference type="InterPro" id="IPR002931">
    <property type="entry name" value="Transglutaminase-like"/>
</dbReference>
<proteinExistence type="predicted"/>